<organism evidence="2 3">
    <name type="scientific">Candidatus Roizmanbacteria bacterium RIFCSPHIGHO2_12_FULL_44_10</name>
    <dbReference type="NCBI Taxonomy" id="1802054"/>
    <lineage>
        <taxon>Bacteria</taxon>
        <taxon>Candidatus Roizmaniibacteriota</taxon>
    </lineage>
</organism>
<feature type="transmembrane region" description="Helical" evidence="1">
    <location>
        <begin position="16"/>
        <end position="33"/>
    </location>
</feature>
<sequence length="67" mass="7491">MQTHFKNSQLERLSEFNMNLSLIFFSSTIISLFTETGSINAQMSIIAGILGVGAFIISLWLADKYET</sequence>
<feature type="transmembrane region" description="Helical" evidence="1">
    <location>
        <begin position="39"/>
        <end position="62"/>
    </location>
</feature>
<dbReference type="AlphaFoldDB" id="A0A1F7I5Q0"/>
<protein>
    <submittedName>
        <fullName evidence="2">Uncharacterized protein</fullName>
    </submittedName>
</protein>
<proteinExistence type="predicted"/>
<evidence type="ECO:0000313" key="3">
    <source>
        <dbReference type="Proteomes" id="UP000179024"/>
    </source>
</evidence>
<accession>A0A1F7I5Q0</accession>
<dbReference type="Proteomes" id="UP000179024">
    <property type="component" value="Unassembled WGS sequence"/>
</dbReference>
<keyword evidence="1" id="KW-1133">Transmembrane helix</keyword>
<evidence type="ECO:0000256" key="1">
    <source>
        <dbReference type="SAM" id="Phobius"/>
    </source>
</evidence>
<evidence type="ECO:0000313" key="2">
    <source>
        <dbReference type="EMBL" id="OGK38719.1"/>
    </source>
</evidence>
<keyword evidence="1" id="KW-0812">Transmembrane</keyword>
<reference evidence="2 3" key="1">
    <citation type="journal article" date="2016" name="Nat. Commun.">
        <title>Thousands of microbial genomes shed light on interconnected biogeochemical processes in an aquifer system.</title>
        <authorList>
            <person name="Anantharaman K."/>
            <person name="Brown C.T."/>
            <person name="Hug L.A."/>
            <person name="Sharon I."/>
            <person name="Castelle C.J."/>
            <person name="Probst A.J."/>
            <person name="Thomas B.C."/>
            <person name="Singh A."/>
            <person name="Wilkins M.J."/>
            <person name="Karaoz U."/>
            <person name="Brodie E.L."/>
            <person name="Williams K.H."/>
            <person name="Hubbard S.S."/>
            <person name="Banfield J.F."/>
        </authorList>
    </citation>
    <scope>NUCLEOTIDE SEQUENCE [LARGE SCALE GENOMIC DNA]</scope>
</reference>
<name>A0A1F7I5Q0_9BACT</name>
<comment type="caution">
    <text evidence="2">The sequence shown here is derived from an EMBL/GenBank/DDBJ whole genome shotgun (WGS) entry which is preliminary data.</text>
</comment>
<gene>
    <name evidence="2" type="ORF">A3F34_01195</name>
</gene>
<keyword evidence="1" id="KW-0472">Membrane</keyword>
<dbReference type="EMBL" id="MGAE01000049">
    <property type="protein sequence ID" value="OGK38719.1"/>
    <property type="molecule type" value="Genomic_DNA"/>
</dbReference>